<feature type="transmembrane region" description="Helical" evidence="1">
    <location>
        <begin position="44"/>
        <end position="64"/>
    </location>
</feature>
<keyword evidence="1" id="KW-0812">Transmembrane</keyword>
<accession>A0ABP8M1T5</accession>
<proteinExistence type="predicted"/>
<evidence type="ECO:0000313" key="4">
    <source>
        <dbReference type="Proteomes" id="UP001500552"/>
    </source>
</evidence>
<organism evidence="3 4">
    <name type="scientific">Pontibacter saemangeumensis</name>
    <dbReference type="NCBI Taxonomy" id="1084525"/>
    <lineage>
        <taxon>Bacteria</taxon>
        <taxon>Pseudomonadati</taxon>
        <taxon>Bacteroidota</taxon>
        <taxon>Cytophagia</taxon>
        <taxon>Cytophagales</taxon>
        <taxon>Hymenobacteraceae</taxon>
        <taxon>Pontibacter</taxon>
    </lineage>
</organism>
<feature type="transmembrane region" description="Helical" evidence="1">
    <location>
        <begin position="20"/>
        <end position="37"/>
    </location>
</feature>
<comment type="caution">
    <text evidence="3">The sequence shown here is derived from an EMBL/GenBank/DDBJ whole genome shotgun (WGS) entry which is preliminary data.</text>
</comment>
<sequence length="310" mass="34589">MASLLYDVPLWYIKVLDFPRMQALVALVLCLLLLLAIRVHRAVSFWLLVSGLVASAFLQGYIIYPYTSLAEKAVEDAASSPENQQRFSLLLANVWMENDDEAALLAIIRDSGPDLVLAMETNRWWTQKLAALSAAYPHKIVYPLDNTYGMALYSRFPLQDTEIKFLHYEHVPSFHTTVRLPDGTLFDLHALHPVPPVPSKLPGSVNEKEVALLKVGEMVAAGERPVVVAGDLNDVAWSKTSRLFGLKSGLGDVRVGRGLYNSFNAQSPFFRWPLDHVYVSEAFRVVALERLPGFGSDHFPILVSLALQED</sequence>
<dbReference type="EMBL" id="BAABHC010000029">
    <property type="protein sequence ID" value="GAA4441298.1"/>
    <property type="molecule type" value="Genomic_DNA"/>
</dbReference>
<keyword evidence="1" id="KW-0472">Membrane</keyword>
<evidence type="ECO:0000256" key="1">
    <source>
        <dbReference type="SAM" id="Phobius"/>
    </source>
</evidence>
<dbReference type="InterPro" id="IPR005135">
    <property type="entry name" value="Endo/exonuclease/phosphatase"/>
</dbReference>
<keyword evidence="3" id="KW-0378">Hydrolase</keyword>
<dbReference type="Proteomes" id="UP001500552">
    <property type="component" value="Unassembled WGS sequence"/>
</dbReference>
<keyword evidence="3" id="KW-0540">Nuclease</keyword>
<dbReference type="GO" id="GO:0004519">
    <property type="term" value="F:endonuclease activity"/>
    <property type="evidence" value="ECO:0007669"/>
    <property type="project" value="UniProtKB-KW"/>
</dbReference>
<evidence type="ECO:0000259" key="2">
    <source>
        <dbReference type="Pfam" id="PF03372"/>
    </source>
</evidence>
<evidence type="ECO:0000313" key="3">
    <source>
        <dbReference type="EMBL" id="GAA4441298.1"/>
    </source>
</evidence>
<keyword evidence="4" id="KW-1185">Reference proteome</keyword>
<name>A0ABP8M1T5_9BACT</name>
<reference evidence="4" key="1">
    <citation type="journal article" date="2019" name="Int. J. Syst. Evol. Microbiol.">
        <title>The Global Catalogue of Microorganisms (GCM) 10K type strain sequencing project: providing services to taxonomists for standard genome sequencing and annotation.</title>
        <authorList>
            <consortium name="The Broad Institute Genomics Platform"/>
            <consortium name="The Broad Institute Genome Sequencing Center for Infectious Disease"/>
            <person name="Wu L."/>
            <person name="Ma J."/>
        </authorList>
    </citation>
    <scope>NUCLEOTIDE SEQUENCE [LARGE SCALE GENOMIC DNA]</scope>
    <source>
        <strain evidence="4">JCM 17926</strain>
    </source>
</reference>
<feature type="domain" description="Endonuclease/exonuclease/phosphatase" evidence="2">
    <location>
        <begin position="92"/>
        <end position="298"/>
    </location>
</feature>
<dbReference type="InterPro" id="IPR036691">
    <property type="entry name" value="Endo/exonu/phosph_ase_sf"/>
</dbReference>
<dbReference type="Gene3D" id="3.60.10.10">
    <property type="entry name" value="Endonuclease/exonuclease/phosphatase"/>
    <property type="match status" value="1"/>
</dbReference>
<dbReference type="Pfam" id="PF03372">
    <property type="entry name" value="Exo_endo_phos"/>
    <property type="match status" value="1"/>
</dbReference>
<keyword evidence="1" id="KW-1133">Transmembrane helix</keyword>
<dbReference type="SUPFAM" id="SSF56219">
    <property type="entry name" value="DNase I-like"/>
    <property type="match status" value="1"/>
</dbReference>
<protein>
    <submittedName>
        <fullName evidence="3">Endonuclease/exonuclease/phosphatase family protein</fullName>
    </submittedName>
</protein>
<gene>
    <name evidence="3" type="ORF">GCM10023188_39660</name>
</gene>
<keyword evidence="3" id="KW-0255">Endonuclease</keyword>